<protein>
    <submittedName>
        <fullName evidence="3">DUF429 domain-containing protein</fullName>
    </submittedName>
</protein>
<dbReference type="Proteomes" id="UP000326207">
    <property type="component" value="Unassembled WGS sequence"/>
</dbReference>
<organism evidence="3 5">
    <name type="scientific">Halosegnis rubeus</name>
    <dbReference type="NCBI Taxonomy" id="2212850"/>
    <lineage>
        <taxon>Archaea</taxon>
        <taxon>Methanobacteriati</taxon>
        <taxon>Methanobacteriota</taxon>
        <taxon>Stenosarchaea group</taxon>
        <taxon>Halobacteria</taxon>
        <taxon>Halobacteriales</taxon>
        <taxon>Natronomonadaceae</taxon>
        <taxon>Halosegnis</taxon>
    </lineage>
</organism>
<dbReference type="EMBL" id="QKKZ01000004">
    <property type="protein sequence ID" value="KAB7513403.1"/>
    <property type="molecule type" value="Genomic_DNA"/>
</dbReference>
<name>A0A5N5UIQ3_9EURY</name>
<dbReference type="Proteomes" id="UP000326302">
    <property type="component" value="Unassembled WGS sequence"/>
</dbReference>
<proteinExistence type="predicted"/>
<accession>A0A5N5U4F2</accession>
<evidence type="ECO:0000313" key="6">
    <source>
        <dbReference type="Proteomes" id="UP000326865"/>
    </source>
</evidence>
<accession>A0A5N5UF96</accession>
<sequence length="269" mass="28960">MYHGIDFSGAARPGDDIWLASARPTADGLRLDSCVSAGEQFDATGREAVLSALRAWLADVDGVAGLDVSFGLPRVLVPTEACDSWPAFLRWFGATFAGDDGKSMQTALKERARASDADGIELKRRTDSPTGASSPYSFITRYQTLHGIRDVLAPLVLGERAGVEPMAPSEGPTLCEIYPAATLRALCLPDQQYKGNKHDGERARREEIVAGLREWGMAMDDALAERLVDESGGDALDAAVGTVAVARAVENDFAVEEERYDSLEGYIYV</sequence>
<accession>A0A5N5UIQ3</accession>
<dbReference type="EMBL" id="QMDY01000005">
    <property type="protein sequence ID" value="KAB7517386.1"/>
    <property type="molecule type" value="Genomic_DNA"/>
</dbReference>
<dbReference type="InterPro" id="IPR007362">
    <property type="entry name" value="DUF429"/>
</dbReference>
<evidence type="ECO:0000313" key="5">
    <source>
        <dbReference type="Proteomes" id="UP000326302"/>
    </source>
</evidence>
<dbReference type="RefSeq" id="WP_152119272.1">
    <property type="nucleotide sequence ID" value="NZ_QJOW01000001.1"/>
</dbReference>
<keyword evidence="6" id="KW-1185">Reference proteome</keyword>
<dbReference type="AlphaFoldDB" id="A0A5N5UIQ3"/>
<comment type="caution">
    <text evidence="3">The sequence shown here is derived from an EMBL/GenBank/DDBJ whole genome shotgun (WGS) entry which is preliminary data.</text>
</comment>
<dbReference type="OrthoDB" id="137783at2157"/>
<reference evidence="4 5" key="1">
    <citation type="submission" date="2019-10" db="EMBL/GenBank/DDBJ databases">
        <title>Unraveling microbial dark matter from salterns through culturing: the case of the genus Halosegnis.</title>
        <authorList>
            <person name="Duran-Viseras A."/>
            <person name="Andrei A.-S."/>
            <person name="Vera-Gargallo B."/>
            <person name="Ghai R."/>
            <person name="Sanchez-Porro C."/>
            <person name="Ventosa A."/>
        </authorList>
    </citation>
    <scope>NUCLEOTIDE SEQUENCE [LARGE SCALE GENOMIC DNA]</scope>
    <source>
        <strain evidence="3 5">F17-44</strain>
        <strain evidence="1 6">F18-79</strain>
        <strain evidence="2 4">F19-13</strain>
    </source>
</reference>
<evidence type="ECO:0000313" key="1">
    <source>
        <dbReference type="EMBL" id="KAB7513403.1"/>
    </source>
</evidence>
<dbReference type="Pfam" id="PF04250">
    <property type="entry name" value="DUF429"/>
    <property type="match status" value="1"/>
</dbReference>
<evidence type="ECO:0000313" key="4">
    <source>
        <dbReference type="Proteomes" id="UP000326207"/>
    </source>
</evidence>
<evidence type="ECO:0000313" key="2">
    <source>
        <dbReference type="EMBL" id="KAB7517386.1"/>
    </source>
</evidence>
<gene>
    <name evidence="1" type="ORF">DM867_10510</name>
    <name evidence="3" type="ORF">DMP03_03225</name>
    <name evidence="2" type="ORF">DP108_10255</name>
</gene>
<dbReference type="EMBL" id="QJOW01000001">
    <property type="protein sequence ID" value="KAB7518381.1"/>
    <property type="molecule type" value="Genomic_DNA"/>
</dbReference>
<evidence type="ECO:0000313" key="3">
    <source>
        <dbReference type="EMBL" id="KAB7518381.1"/>
    </source>
</evidence>
<dbReference type="Proteomes" id="UP000326865">
    <property type="component" value="Unassembled WGS sequence"/>
</dbReference>